<dbReference type="STRING" id="478820.A0A196S6D8"/>
<dbReference type="InterPro" id="IPR043154">
    <property type="entry name" value="Sec-1-like_dom1"/>
</dbReference>
<evidence type="ECO:0000313" key="3">
    <source>
        <dbReference type="Proteomes" id="UP000078348"/>
    </source>
</evidence>
<name>A0A196S6D8_BLAHN</name>
<dbReference type="EMBL" id="LXWW01000531">
    <property type="protein sequence ID" value="OAO12630.1"/>
    <property type="molecule type" value="Genomic_DNA"/>
</dbReference>
<proteinExistence type="inferred from homology"/>
<dbReference type="Gene3D" id="3.90.830.10">
    <property type="entry name" value="Syntaxin Binding Protein 1, Chain A, domain 2"/>
    <property type="match status" value="1"/>
</dbReference>
<dbReference type="Gene3D" id="1.25.40.60">
    <property type="match status" value="1"/>
</dbReference>
<dbReference type="InterPro" id="IPR036045">
    <property type="entry name" value="Sec1-like_sf"/>
</dbReference>
<dbReference type="OrthoDB" id="10251230at2759"/>
<gene>
    <name evidence="2" type="ORF">AV274_5727</name>
</gene>
<dbReference type="SUPFAM" id="SSF56815">
    <property type="entry name" value="Sec1/munc18-like (SM) proteins"/>
    <property type="match status" value="1"/>
</dbReference>
<dbReference type="InterPro" id="IPR043127">
    <property type="entry name" value="Sec-1-like_dom3a"/>
</dbReference>
<sequence>MDKREPIKGVPAVYYVEPTEENVRRIVRDCSAPIYEINYINFSSSISRELMTLFAQLCVENQCAQRINRVYDCYVGGIALEPSLFTFQRHHVYSLISNPQSDPKEIEHVIGQVVPQELLSLVMSLSAIPTIRCSPNGAASMIASTLSSLIRDQIKSGMNLLQHTQGNKGPCLRHPLLVVLDRDVDLPLVYDLLACSSNRVIIPNTTSFYLDKTKDEFWRDYAFALFPDAIEANKTRMEEVMKKVEAVRGMTSGAGVGEGQTSMLKNAVESLPELMGQKSELEKHTTILKAVMEQINQREIPNFYDLENTVKNDGKLDMARLTQFLTTKGNLEDKVRLLCICALCRDKDVVAPAEAAFTRYVETLPAGEKEGAAALLKAYEYIKSFRITKNASERNLTSDSSIRNSLFRATTGFFNLAKAGVKNILGDEEQSVIVQIVDELVSGKSTSLTEAYGYYDPSTGRTILPSDGSKSVYEDVIVFVVGGGNYTEYQYLQTYAKSQNPARVVLYGSTDILPAKQFLPELQASCAE</sequence>
<comment type="caution">
    <text evidence="2">The sequence shown here is derived from an EMBL/GenBank/DDBJ whole genome shotgun (WGS) entry which is preliminary data.</text>
</comment>
<organism evidence="2 3">
    <name type="scientific">Blastocystis sp. subtype 1 (strain ATCC 50177 / NandII)</name>
    <dbReference type="NCBI Taxonomy" id="478820"/>
    <lineage>
        <taxon>Eukaryota</taxon>
        <taxon>Sar</taxon>
        <taxon>Stramenopiles</taxon>
        <taxon>Bigyra</taxon>
        <taxon>Opalozoa</taxon>
        <taxon>Opalinata</taxon>
        <taxon>Blastocystidae</taxon>
        <taxon>Blastocystis</taxon>
    </lineage>
</organism>
<dbReference type="InterPro" id="IPR001619">
    <property type="entry name" value="Sec1-like"/>
</dbReference>
<dbReference type="InterPro" id="IPR027482">
    <property type="entry name" value="Sec1-like_dom2"/>
</dbReference>
<dbReference type="GO" id="GO:0016192">
    <property type="term" value="P:vesicle-mediated transport"/>
    <property type="evidence" value="ECO:0007669"/>
    <property type="project" value="InterPro"/>
</dbReference>
<dbReference type="Proteomes" id="UP000078348">
    <property type="component" value="Unassembled WGS sequence"/>
</dbReference>
<dbReference type="AlphaFoldDB" id="A0A196S6D8"/>
<dbReference type="PANTHER" id="PTHR11679">
    <property type="entry name" value="VESICLE PROTEIN SORTING-ASSOCIATED"/>
    <property type="match status" value="1"/>
</dbReference>
<protein>
    <submittedName>
        <fullName evidence="2">SEC1 family transport protein SLY1</fullName>
    </submittedName>
</protein>
<dbReference type="Gene3D" id="3.40.50.1910">
    <property type="match status" value="1"/>
</dbReference>
<comment type="similarity">
    <text evidence="1">Belongs to the STXBP/unc-18/SEC1 family.</text>
</comment>
<reference evidence="2 3" key="1">
    <citation type="submission" date="2016-05" db="EMBL/GenBank/DDBJ databases">
        <title>Nuclear genome of Blastocystis sp. subtype 1 NandII.</title>
        <authorList>
            <person name="Gentekaki E."/>
            <person name="Curtis B."/>
            <person name="Stairs C."/>
            <person name="Eme L."/>
            <person name="Herman E."/>
            <person name="Klimes V."/>
            <person name="Arias M.C."/>
            <person name="Elias M."/>
            <person name="Hilliou F."/>
            <person name="Klute M."/>
            <person name="Malik S.-B."/>
            <person name="Pightling A."/>
            <person name="Rachubinski R."/>
            <person name="Salas D."/>
            <person name="Schlacht A."/>
            <person name="Suga H."/>
            <person name="Archibald J."/>
            <person name="Ball S.G."/>
            <person name="Clark G."/>
            <person name="Dacks J."/>
            <person name="Van Der Giezen M."/>
            <person name="Tsaousis A."/>
            <person name="Roger A."/>
        </authorList>
    </citation>
    <scope>NUCLEOTIDE SEQUENCE [LARGE SCALE GENOMIC DNA]</scope>
    <source>
        <strain evidence="3">ATCC 50177 / NandII</strain>
    </source>
</reference>
<dbReference type="Gene3D" id="3.40.50.2060">
    <property type="match status" value="1"/>
</dbReference>
<dbReference type="Pfam" id="PF00995">
    <property type="entry name" value="Sec1"/>
    <property type="match status" value="1"/>
</dbReference>
<keyword evidence="3" id="KW-1185">Reference proteome</keyword>
<dbReference type="PIRSF" id="PIRSF005715">
    <property type="entry name" value="VPS45_Sec1"/>
    <property type="match status" value="1"/>
</dbReference>
<evidence type="ECO:0000313" key="2">
    <source>
        <dbReference type="EMBL" id="OAO12630.1"/>
    </source>
</evidence>
<accession>A0A196S6D8</accession>
<evidence type="ECO:0000256" key="1">
    <source>
        <dbReference type="ARBA" id="ARBA00009884"/>
    </source>
</evidence>